<feature type="compositionally biased region" description="Basic and acidic residues" evidence="1">
    <location>
        <begin position="192"/>
        <end position="204"/>
    </location>
</feature>
<name>A0A6G1CUJ5_9ORYZ</name>
<gene>
    <name evidence="2" type="ORF">E2562_027980</name>
</gene>
<dbReference type="Proteomes" id="UP000479710">
    <property type="component" value="Unassembled WGS sequence"/>
</dbReference>
<feature type="region of interest" description="Disordered" evidence="1">
    <location>
        <begin position="66"/>
        <end position="123"/>
    </location>
</feature>
<dbReference type="AlphaFoldDB" id="A0A6G1CUJ5"/>
<proteinExistence type="predicted"/>
<dbReference type="EMBL" id="SPHZ02000008">
    <property type="protein sequence ID" value="KAF0903554.1"/>
    <property type="molecule type" value="Genomic_DNA"/>
</dbReference>
<accession>A0A6G1CUJ5</accession>
<organism evidence="2 3">
    <name type="scientific">Oryza meyeriana var. granulata</name>
    <dbReference type="NCBI Taxonomy" id="110450"/>
    <lineage>
        <taxon>Eukaryota</taxon>
        <taxon>Viridiplantae</taxon>
        <taxon>Streptophyta</taxon>
        <taxon>Embryophyta</taxon>
        <taxon>Tracheophyta</taxon>
        <taxon>Spermatophyta</taxon>
        <taxon>Magnoliopsida</taxon>
        <taxon>Liliopsida</taxon>
        <taxon>Poales</taxon>
        <taxon>Poaceae</taxon>
        <taxon>BOP clade</taxon>
        <taxon>Oryzoideae</taxon>
        <taxon>Oryzeae</taxon>
        <taxon>Oryzinae</taxon>
        <taxon>Oryza</taxon>
        <taxon>Oryza meyeriana</taxon>
    </lineage>
</organism>
<keyword evidence="3" id="KW-1185">Reference proteome</keyword>
<feature type="region of interest" description="Disordered" evidence="1">
    <location>
        <begin position="183"/>
        <end position="204"/>
    </location>
</feature>
<evidence type="ECO:0000313" key="2">
    <source>
        <dbReference type="EMBL" id="KAF0903554.1"/>
    </source>
</evidence>
<protein>
    <submittedName>
        <fullName evidence="2">Uncharacterized protein</fullName>
    </submittedName>
</protein>
<feature type="compositionally biased region" description="Gly residues" evidence="1">
    <location>
        <begin position="82"/>
        <end position="93"/>
    </location>
</feature>
<reference evidence="2 3" key="1">
    <citation type="submission" date="2019-11" db="EMBL/GenBank/DDBJ databases">
        <title>Whole genome sequence of Oryza granulata.</title>
        <authorList>
            <person name="Li W."/>
        </authorList>
    </citation>
    <scope>NUCLEOTIDE SEQUENCE [LARGE SCALE GENOMIC DNA]</scope>
    <source>
        <strain evidence="3">cv. Menghai</strain>
        <tissue evidence="2">Leaf</tissue>
    </source>
</reference>
<evidence type="ECO:0000313" key="3">
    <source>
        <dbReference type="Proteomes" id="UP000479710"/>
    </source>
</evidence>
<sequence length="204" mass="22876">MSLPFSLFPLVSLPREFVIQTAKRFLRPPPASSLIEPHRRLRSPSFDLRRTSTYLWSRRDRGLRQRRPCLPRGSRPPEAHALGGGGYGHGGATGSDYISPVHETRPHHGTGGEPPPPPGKDDYSLAVRDGKHWVKDMKYNKRVKDEEGYPSTALVNKATGKATGMSWLWWSWREHGVVVELAPPAPSSQLGRETRVGEKRDDDI</sequence>
<comment type="caution">
    <text evidence="2">The sequence shown here is derived from an EMBL/GenBank/DDBJ whole genome shotgun (WGS) entry which is preliminary data.</text>
</comment>
<evidence type="ECO:0000256" key="1">
    <source>
        <dbReference type="SAM" id="MobiDB-lite"/>
    </source>
</evidence>